<gene>
    <name evidence="1" type="ORF">FHU29_002825</name>
</gene>
<accession>A0A839RQL2</accession>
<dbReference type="Proteomes" id="UP000567922">
    <property type="component" value="Unassembled WGS sequence"/>
</dbReference>
<reference evidence="1 2" key="1">
    <citation type="submission" date="2020-08" db="EMBL/GenBank/DDBJ databases">
        <title>Sequencing the genomes of 1000 actinobacteria strains.</title>
        <authorList>
            <person name="Klenk H.-P."/>
        </authorList>
    </citation>
    <scope>NUCLEOTIDE SEQUENCE [LARGE SCALE GENOMIC DNA]</scope>
    <source>
        <strain evidence="1 2">DSM 45258</strain>
    </source>
</reference>
<dbReference type="AlphaFoldDB" id="A0A839RQL2"/>
<dbReference type="RefSeq" id="WP_157094870.1">
    <property type="nucleotide sequence ID" value="NZ_BDDI01000001.1"/>
</dbReference>
<sequence>MPPIMVFDLSTLGAEQLGFPPSDLYAAIIDGLLAVSVFVNDVTGGAFNLPVF</sequence>
<proteinExistence type="predicted"/>
<evidence type="ECO:0000313" key="1">
    <source>
        <dbReference type="EMBL" id="MBB3038376.1"/>
    </source>
</evidence>
<dbReference type="EMBL" id="JACHWS010000002">
    <property type="protein sequence ID" value="MBB3038376.1"/>
    <property type="molecule type" value="Genomic_DNA"/>
</dbReference>
<dbReference type="OrthoDB" id="9859612at2"/>
<evidence type="ECO:0000313" key="2">
    <source>
        <dbReference type="Proteomes" id="UP000567922"/>
    </source>
</evidence>
<keyword evidence="2" id="KW-1185">Reference proteome</keyword>
<name>A0A839RQL2_9ACTN</name>
<comment type="caution">
    <text evidence="1">The sequence shown here is derived from an EMBL/GenBank/DDBJ whole genome shotgun (WGS) entry which is preliminary data.</text>
</comment>
<organism evidence="1 2">
    <name type="scientific">Hoyosella altamirensis</name>
    <dbReference type="NCBI Taxonomy" id="616997"/>
    <lineage>
        <taxon>Bacteria</taxon>
        <taxon>Bacillati</taxon>
        <taxon>Actinomycetota</taxon>
        <taxon>Actinomycetes</taxon>
        <taxon>Mycobacteriales</taxon>
        <taxon>Hoyosellaceae</taxon>
        <taxon>Hoyosella</taxon>
    </lineage>
</organism>
<protein>
    <submittedName>
        <fullName evidence="1">Uncharacterized protein</fullName>
    </submittedName>
</protein>